<protein>
    <recommendedName>
        <fullName evidence="9">FUN14 family protein</fullName>
    </recommendedName>
</protein>
<accession>A0ABR3W8M1</accession>
<dbReference type="Pfam" id="PF04930">
    <property type="entry name" value="FUN14"/>
    <property type="match status" value="1"/>
</dbReference>
<evidence type="ECO:0000313" key="8">
    <source>
        <dbReference type="Proteomes" id="UP001583177"/>
    </source>
</evidence>
<dbReference type="InterPro" id="IPR007014">
    <property type="entry name" value="FUN14"/>
</dbReference>
<dbReference type="Proteomes" id="UP001583177">
    <property type="component" value="Unassembled WGS sequence"/>
</dbReference>
<evidence type="ECO:0008006" key="9">
    <source>
        <dbReference type="Google" id="ProtNLM"/>
    </source>
</evidence>
<evidence type="ECO:0000313" key="7">
    <source>
        <dbReference type="EMBL" id="KAL1855842.1"/>
    </source>
</evidence>
<keyword evidence="4 6" id="KW-1133">Transmembrane helix</keyword>
<comment type="subcellular location">
    <subcellularLocation>
        <location evidence="1">Membrane</location>
    </subcellularLocation>
</comment>
<evidence type="ECO:0000256" key="1">
    <source>
        <dbReference type="ARBA" id="ARBA00004370"/>
    </source>
</evidence>
<name>A0ABR3W8M1_9PEZI</name>
<dbReference type="EMBL" id="JAWRVE010000126">
    <property type="protein sequence ID" value="KAL1855842.1"/>
    <property type="molecule type" value="Genomic_DNA"/>
</dbReference>
<evidence type="ECO:0000256" key="6">
    <source>
        <dbReference type="SAM" id="Phobius"/>
    </source>
</evidence>
<keyword evidence="8" id="KW-1185">Reference proteome</keyword>
<proteinExistence type="inferred from homology"/>
<keyword evidence="5 6" id="KW-0472">Membrane</keyword>
<gene>
    <name evidence="7" type="ORF">Daus18300_010916</name>
</gene>
<comment type="similarity">
    <text evidence="2">Belongs to the FUN14 family.</text>
</comment>
<sequence length="158" mass="16897">MATAALCRGAFRRSAAPLTLGLSTGLFLAHRQQQRYPMRLDALPASRSSSTSTANGRAVAAEPEDWLDPELIKQLSGGSLAGFLTGLVVSVFSKTLVLLTGLAIVSVQVASRMGVDLLSMLKIRQRIESSRVLSALNKNPTFKLAFGTTFALAAFMHF</sequence>
<evidence type="ECO:0000256" key="3">
    <source>
        <dbReference type="ARBA" id="ARBA00022692"/>
    </source>
</evidence>
<comment type="caution">
    <text evidence="7">The sequence shown here is derived from an EMBL/GenBank/DDBJ whole genome shotgun (WGS) entry which is preliminary data.</text>
</comment>
<keyword evidence="3 6" id="KW-0812">Transmembrane</keyword>
<reference evidence="7 8" key="1">
    <citation type="journal article" date="2024" name="IMA Fungus">
        <title>IMA Genome - F19 : A genome assembly and annotation guide to empower mycologists, including annotated draft genome sequences of Ceratocystis pirilliformis, Diaporthe australafricana, Fusarium ophioides, Paecilomyces lecythidis, and Sporothrix stenoceras.</title>
        <authorList>
            <person name="Aylward J."/>
            <person name="Wilson A.M."/>
            <person name="Visagie C.M."/>
            <person name="Spraker J."/>
            <person name="Barnes I."/>
            <person name="Buitendag C."/>
            <person name="Ceriani C."/>
            <person name="Del Mar Angel L."/>
            <person name="du Plessis D."/>
            <person name="Fuchs T."/>
            <person name="Gasser K."/>
            <person name="Kramer D."/>
            <person name="Li W."/>
            <person name="Munsamy K."/>
            <person name="Piso A."/>
            <person name="Price J.L."/>
            <person name="Sonnekus B."/>
            <person name="Thomas C."/>
            <person name="van der Nest A."/>
            <person name="van Dijk A."/>
            <person name="van Heerden A."/>
            <person name="van Vuuren N."/>
            <person name="Yilmaz N."/>
            <person name="Duong T.A."/>
            <person name="van der Merwe N.A."/>
            <person name="Wingfield M.J."/>
            <person name="Wingfield B.D."/>
        </authorList>
    </citation>
    <scope>NUCLEOTIDE SEQUENCE [LARGE SCALE GENOMIC DNA]</scope>
    <source>
        <strain evidence="7 8">CMW 18300</strain>
    </source>
</reference>
<organism evidence="7 8">
    <name type="scientific">Diaporthe australafricana</name>
    <dbReference type="NCBI Taxonomy" id="127596"/>
    <lineage>
        <taxon>Eukaryota</taxon>
        <taxon>Fungi</taxon>
        <taxon>Dikarya</taxon>
        <taxon>Ascomycota</taxon>
        <taxon>Pezizomycotina</taxon>
        <taxon>Sordariomycetes</taxon>
        <taxon>Sordariomycetidae</taxon>
        <taxon>Diaporthales</taxon>
        <taxon>Diaporthaceae</taxon>
        <taxon>Diaporthe</taxon>
    </lineage>
</organism>
<feature type="transmembrane region" description="Helical" evidence="6">
    <location>
        <begin position="80"/>
        <end position="105"/>
    </location>
</feature>
<evidence type="ECO:0000256" key="4">
    <source>
        <dbReference type="ARBA" id="ARBA00022989"/>
    </source>
</evidence>
<evidence type="ECO:0000256" key="5">
    <source>
        <dbReference type="ARBA" id="ARBA00023136"/>
    </source>
</evidence>
<evidence type="ECO:0000256" key="2">
    <source>
        <dbReference type="ARBA" id="ARBA00009160"/>
    </source>
</evidence>